<feature type="region of interest" description="Disordered" evidence="1">
    <location>
        <begin position="281"/>
        <end position="303"/>
    </location>
</feature>
<feature type="compositionally biased region" description="Basic residues" evidence="1">
    <location>
        <begin position="281"/>
        <end position="295"/>
    </location>
</feature>
<feature type="transmembrane region" description="Helical" evidence="2">
    <location>
        <begin position="235"/>
        <end position="260"/>
    </location>
</feature>
<evidence type="ECO:0000313" key="4">
    <source>
        <dbReference type="Proteomes" id="UP000077317"/>
    </source>
</evidence>
<keyword evidence="2" id="KW-1133">Transmembrane helix</keyword>
<reference evidence="3 4" key="1">
    <citation type="journal article" date="2016" name="Int. J. Syst. Evol. Microbiol.">
        <title>Streptococcuspantholopis sp. nov., isolated from faeces of the Tibetan antelope (Pantholops hodgsonii).</title>
        <authorList>
            <person name="Bai X."/>
            <person name="Xiong Y."/>
            <person name="Lu S."/>
            <person name="Jin D."/>
            <person name="Lai X."/>
            <person name="Yang J."/>
            <person name="Niu L."/>
            <person name="Hu S."/>
            <person name="Meng X."/>
            <person name="Pu J."/>
            <person name="Ye C."/>
            <person name="Xu J."/>
        </authorList>
    </citation>
    <scope>NUCLEOTIDE SEQUENCE [LARGE SCALE GENOMIC DNA]</scope>
    <source>
        <strain evidence="3 4">TA 26</strain>
    </source>
</reference>
<feature type="transmembrane region" description="Helical" evidence="2">
    <location>
        <begin position="123"/>
        <end position="147"/>
    </location>
</feature>
<sequence length="303" mass="34665">MKKSIFKASFEESKRIINSQKFIDSLKENNPMNRSLLNRLFTFFIAGGMIFSVAASLLFGMPSVLSADAENIRYLSPASAYLMGIIGRKLFLPNVIAFGVSAVFSFFTALFPRSNLAKQSFIGFPFFVGLIYCALVVSSYLSSAIAFDRYGTAGLLLQVVIGIFLMLVILYQGYRKTKSILYSEEYEPLLSAKRLLLIVGGVSLFLLLLSGSVFQGLETDLNRHWYSYPLGLVQLLAFVVFGYGFWFITDFFLFQSYYLVKYSREYQSYLEIPDEEWYRNGRKKKRKEEKRRKKADKIGRKSS</sequence>
<name>A0A172Q5R2_9STRE</name>
<reference evidence="4" key="2">
    <citation type="submission" date="2016-03" db="EMBL/GenBank/DDBJ databases">
        <title>Streptococcus antelopensis sp. nov., isolated from the feces of the Tibetan antelope (Pantholops hodgsonii) in Hoh Xil National Nature Reserve, Qinghai, China.</title>
        <authorList>
            <person name="Bai X."/>
        </authorList>
    </citation>
    <scope>NUCLEOTIDE SEQUENCE [LARGE SCALE GENOMIC DNA]</scope>
    <source>
        <strain evidence="4">TA 26</strain>
    </source>
</reference>
<organism evidence="3 4">
    <name type="scientific">Streptococcus pantholopis</name>
    <dbReference type="NCBI Taxonomy" id="1811193"/>
    <lineage>
        <taxon>Bacteria</taxon>
        <taxon>Bacillati</taxon>
        <taxon>Bacillota</taxon>
        <taxon>Bacilli</taxon>
        <taxon>Lactobacillales</taxon>
        <taxon>Streptococcaceae</taxon>
        <taxon>Streptococcus</taxon>
    </lineage>
</organism>
<protein>
    <recommendedName>
        <fullName evidence="5">Beta-carotene 15,15'-monooxygenase</fullName>
    </recommendedName>
</protein>
<proteinExistence type="predicted"/>
<dbReference type="AlphaFoldDB" id="A0A172Q5R2"/>
<dbReference type="RefSeq" id="WP_067060248.1">
    <property type="nucleotide sequence ID" value="NZ_CP014699.1"/>
</dbReference>
<keyword evidence="4" id="KW-1185">Reference proteome</keyword>
<dbReference type="EMBL" id="CP014699">
    <property type="protein sequence ID" value="AND78742.1"/>
    <property type="molecule type" value="Genomic_DNA"/>
</dbReference>
<gene>
    <name evidence="3" type="ORF">A0O21_01200</name>
</gene>
<dbReference type="KEGG" id="spat:A0O21_01200"/>
<evidence type="ECO:0000313" key="3">
    <source>
        <dbReference type="EMBL" id="AND78742.1"/>
    </source>
</evidence>
<feature type="transmembrane region" description="Helical" evidence="2">
    <location>
        <begin position="195"/>
        <end position="215"/>
    </location>
</feature>
<feature type="transmembrane region" description="Helical" evidence="2">
    <location>
        <begin position="91"/>
        <end position="111"/>
    </location>
</feature>
<evidence type="ECO:0008006" key="5">
    <source>
        <dbReference type="Google" id="ProtNLM"/>
    </source>
</evidence>
<feature type="transmembrane region" description="Helical" evidence="2">
    <location>
        <begin position="40"/>
        <end position="61"/>
    </location>
</feature>
<dbReference type="Proteomes" id="UP000077317">
    <property type="component" value="Chromosome"/>
</dbReference>
<keyword evidence="2" id="KW-0472">Membrane</keyword>
<evidence type="ECO:0000256" key="2">
    <source>
        <dbReference type="SAM" id="Phobius"/>
    </source>
</evidence>
<accession>A0A172Q5R2</accession>
<dbReference type="STRING" id="1811193.A0O21_01200"/>
<feature type="transmembrane region" description="Helical" evidence="2">
    <location>
        <begin position="153"/>
        <end position="174"/>
    </location>
</feature>
<dbReference type="OrthoDB" id="2213865at2"/>
<keyword evidence="2" id="KW-0812">Transmembrane</keyword>
<evidence type="ECO:0000256" key="1">
    <source>
        <dbReference type="SAM" id="MobiDB-lite"/>
    </source>
</evidence>